<keyword evidence="1" id="KW-0547">Nucleotide-binding</keyword>
<dbReference type="GeneID" id="11469637"/>
<gene>
    <name evidence="6" type="ordered locus">Ecym_1234</name>
</gene>
<evidence type="ECO:0000259" key="5">
    <source>
        <dbReference type="PROSITE" id="PS50127"/>
    </source>
</evidence>
<dbReference type="OMA" id="WRAVMKG"/>
<dbReference type="eggNOG" id="KOG0417">
    <property type="taxonomic scope" value="Eukaryota"/>
</dbReference>
<name>G8JN16_ERECY</name>
<dbReference type="SMART" id="SM00212">
    <property type="entry name" value="UBCc"/>
    <property type="match status" value="1"/>
</dbReference>
<keyword evidence="7" id="KW-1185">Reference proteome</keyword>
<dbReference type="InterPro" id="IPR000608">
    <property type="entry name" value="UBC"/>
</dbReference>
<organism evidence="6 7">
    <name type="scientific">Eremothecium cymbalariae (strain CBS 270.75 / DBVPG 7215 / KCTC 17166 / NRRL Y-17582)</name>
    <name type="common">Yeast</name>
    <dbReference type="NCBI Taxonomy" id="931890"/>
    <lineage>
        <taxon>Eukaryota</taxon>
        <taxon>Fungi</taxon>
        <taxon>Dikarya</taxon>
        <taxon>Ascomycota</taxon>
        <taxon>Saccharomycotina</taxon>
        <taxon>Saccharomycetes</taxon>
        <taxon>Saccharomycetales</taxon>
        <taxon>Saccharomycetaceae</taxon>
        <taxon>Eremothecium</taxon>
    </lineage>
</organism>
<dbReference type="STRING" id="931890.G8JN16"/>
<dbReference type="KEGG" id="erc:Ecym_1234"/>
<dbReference type="GO" id="GO:0005777">
    <property type="term" value="C:peroxisome"/>
    <property type="evidence" value="ECO:0007669"/>
    <property type="project" value="EnsemblFungi"/>
</dbReference>
<dbReference type="AlphaFoldDB" id="G8JN16"/>
<evidence type="ECO:0000256" key="2">
    <source>
        <dbReference type="ARBA" id="ARBA00022786"/>
    </source>
</evidence>
<dbReference type="Pfam" id="PF00179">
    <property type="entry name" value="UQ_con"/>
    <property type="match status" value="1"/>
</dbReference>
<dbReference type="GO" id="GO:0016562">
    <property type="term" value="P:protein import into peroxisome matrix, receptor recycling"/>
    <property type="evidence" value="ECO:0007669"/>
    <property type="project" value="EnsemblFungi"/>
</dbReference>
<evidence type="ECO:0000256" key="3">
    <source>
        <dbReference type="ARBA" id="ARBA00022840"/>
    </source>
</evidence>
<dbReference type="InParanoid" id="G8JN16"/>
<evidence type="ECO:0000313" key="6">
    <source>
        <dbReference type="EMBL" id="AET37480.1"/>
    </source>
</evidence>
<sequence>MVHRANNRASRMLAEYKQIREQLQSHESILMLCPAGDGGSLSKWEAQFCGPENTPYADFTFTLSIEIPEMYPNEPPNCRFPPNHICHPNIKWSTGEVCLDLLKHETWSPMYNLLQVVEAIRTLLAEPGVDSPLDVDLAKLYSVDKQAYQGLVTYRLCSRTL</sequence>
<dbReference type="InterPro" id="IPR050113">
    <property type="entry name" value="Ub_conjugating_enzyme"/>
</dbReference>
<reference evidence="7" key="1">
    <citation type="journal article" date="2012" name="G3 (Bethesda)">
        <title>Pichia sorbitophila, an interspecies yeast hybrid reveals early steps of genome resolution following polyploidization.</title>
        <authorList>
            <person name="Leh Louis V."/>
            <person name="Despons L."/>
            <person name="Friedrich A."/>
            <person name="Martin T."/>
            <person name="Durrens P."/>
            <person name="Casaregola S."/>
            <person name="Neuveglise C."/>
            <person name="Fairhead C."/>
            <person name="Marck C."/>
            <person name="Cruz J.A."/>
            <person name="Straub M.L."/>
            <person name="Kugler V."/>
            <person name="Sacerdot C."/>
            <person name="Uzunov Z."/>
            <person name="Thierry A."/>
            <person name="Weiss S."/>
            <person name="Bleykasten C."/>
            <person name="De Montigny J."/>
            <person name="Jacques N."/>
            <person name="Jung P."/>
            <person name="Lemaire M."/>
            <person name="Mallet S."/>
            <person name="Morel G."/>
            <person name="Richard G.F."/>
            <person name="Sarkar A."/>
            <person name="Savel G."/>
            <person name="Schacherer J."/>
            <person name="Seret M.L."/>
            <person name="Talla E."/>
            <person name="Samson G."/>
            <person name="Jubin C."/>
            <person name="Poulain J."/>
            <person name="Vacherie B."/>
            <person name="Barbe V."/>
            <person name="Pelletier E."/>
            <person name="Sherman D.J."/>
            <person name="Westhof E."/>
            <person name="Weissenbach J."/>
            <person name="Baret P.V."/>
            <person name="Wincker P."/>
            <person name="Gaillardin C."/>
            <person name="Dujon B."/>
            <person name="Souciet J.L."/>
        </authorList>
    </citation>
    <scope>NUCLEOTIDE SEQUENCE [LARGE SCALE GENOMIC DNA]</scope>
    <source>
        <strain evidence="7">CBS 270.75 / DBVPG 7215 / KCTC 17166 / NRRL Y-17582</strain>
    </source>
</reference>
<dbReference type="FunCoup" id="G8JN16">
    <property type="interactions" value="85"/>
</dbReference>
<dbReference type="OrthoDB" id="9973183at2759"/>
<comment type="pathway">
    <text evidence="4">Protein modification.</text>
</comment>
<protein>
    <recommendedName>
        <fullName evidence="5">UBC core domain-containing protein</fullName>
    </recommendedName>
</protein>
<dbReference type="PANTHER" id="PTHR24067">
    <property type="entry name" value="UBIQUITIN-CONJUGATING ENZYME E2"/>
    <property type="match status" value="1"/>
</dbReference>
<evidence type="ECO:0000256" key="4">
    <source>
        <dbReference type="ARBA" id="ARBA00043952"/>
    </source>
</evidence>
<dbReference type="EMBL" id="CP002497">
    <property type="protein sequence ID" value="AET37480.1"/>
    <property type="molecule type" value="Genomic_DNA"/>
</dbReference>
<evidence type="ECO:0000313" key="7">
    <source>
        <dbReference type="Proteomes" id="UP000006790"/>
    </source>
</evidence>
<evidence type="ECO:0000256" key="1">
    <source>
        <dbReference type="ARBA" id="ARBA00022741"/>
    </source>
</evidence>
<dbReference type="GO" id="GO:0051865">
    <property type="term" value="P:protein autoubiquitination"/>
    <property type="evidence" value="ECO:0007669"/>
    <property type="project" value="EnsemblFungi"/>
</dbReference>
<accession>G8JN16</accession>
<dbReference type="GO" id="GO:0004842">
    <property type="term" value="F:ubiquitin-protein transferase activity"/>
    <property type="evidence" value="ECO:0007669"/>
    <property type="project" value="EnsemblFungi"/>
</dbReference>
<dbReference type="PROSITE" id="PS50127">
    <property type="entry name" value="UBC_2"/>
    <property type="match status" value="1"/>
</dbReference>
<dbReference type="InterPro" id="IPR016135">
    <property type="entry name" value="UBQ-conjugating_enzyme/RWD"/>
</dbReference>
<dbReference type="GO" id="GO:0005524">
    <property type="term" value="F:ATP binding"/>
    <property type="evidence" value="ECO:0007669"/>
    <property type="project" value="UniProtKB-KW"/>
</dbReference>
<dbReference type="Gene3D" id="3.10.110.10">
    <property type="entry name" value="Ubiquitin Conjugating Enzyme"/>
    <property type="match status" value="1"/>
</dbReference>
<feature type="domain" description="UBC core" evidence="5">
    <location>
        <begin position="7"/>
        <end position="161"/>
    </location>
</feature>
<dbReference type="HOGENOM" id="CLU_030988_13_0_1"/>
<dbReference type="RefSeq" id="XP_003644297.1">
    <property type="nucleotide sequence ID" value="XM_003644249.1"/>
</dbReference>
<dbReference type="SUPFAM" id="SSF54495">
    <property type="entry name" value="UBC-like"/>
    <property type="match status" value="1"/>
</dbReference>
<proteinExistence type="predicted"/>
<keyword evidence="3" id="KW-0067">ATP-binding</keyword>
<dbReference type="GO" id="GO:0006513">
    <property type="term" value="P:protein monoubiquitination"/>
    <property type="evidence" value="ECO:0007669"/>
    <property type="project" value="EnsemblFungi"/>
</dbReference>
<keyword evidence="2" id="KW-0833">Ubl conjugation pathway</keyword>
<dbReference type="Proteomes" id="UP000006790">
    <property type="component" value="Chromosome 1"/>
</dbReference>